<keyword evidence="4" id="KW-1185">Reference proteome</keyword>
<keyword evidence="1" id="KW-0732">Signal</keyword>
<feature type="chain" id="PRO_5046818411" evidence="1">
    <location>
        <begin position="21"/>
        <end position="241"/>
    </location>
</feature>
<dbReference type="RefSeq" id="WP_217668706.1">
    <property type="nucleotide sequence ID" value="NZ_JAHRID010000003.1"/>
</dbReference>
<accession>A0ABS6ML44</accession>
<evidence type="ECO:0000313" key="3">
    <source>
        <dbReference type="EMBL" id="MBV2129079.1"/>
    </source>
</evidence>
<dbReference type="EMBL" id="JAHRID010000003">
    <property type="protein sequence ID" value="MBV2129079.1"/>
    <property type="molecule type" value="Genomic_DNA"/>
</dbReference>
<gene>
    <name evidence="3" type="ORF">KQY15_08240</name>
</gene>
<evidence type="ECO:0000313" key="4">
    <source>
        <dbReference type="Proteomes" id="UP000704611"/>
    </source>
</evidence>
<organism evidence="3 4">
    <name type="scientific">Arsukibacterium indicum</name>
    <dbReference type="NCBI Taxonomy" id="2848612"/>
    <lineage>
        <taxon>Bacteria</taxon>
        <taxon>Pseudomonadati</taxon>
        <taxon>Pseudomonadota</taxon>
        <taxon>Gammaproteobacteria</taxon>
        <taxon>Chromatiales</taxon>
        <taxon>Chromatiaceae</taxon>
        <taxon>Arsukibacterium</taxon>
    </lineage>
</organism>
<evidence type="ECO:0000256" key="1">
    <source>
        <dbReference type="SAM" id="SignalP"/>
    </source>
</evidence>
<protein>
    <submittedName>
        <fullName evidence="3">PEP-CTERM sorting domain-containing protein</fullName>
    </submittedName>
</protein>
<comment type="caution">
    <text evidence="3">The sequence shown here is derived from an EMBL/GenBank/DDBJ whole genome shotgun (WGS) entry which is preliminary data.</text>
</comment>
<evidence type="ECO:0000259" key="2">
    <source>
        <dbReference type="Pfam" id="PF07589"/>
    </source>
</evidence>
<feature type="signal peptide" evidence="1">
    <location>
        <begin position="1"/>
        <end position="20"/>
    </location>
</feature>
<dbReference type="InterPro" id="IPR013424">
    <property type="entry name" value="Ice-binding_C"/>
</dbReference>
<proteinExistence type="predicted"/>
<name>A0ABS6ML44_9GAMM</name>
<dbReference type="NCBIfam" id="TIGR02595">
    <property type="entry name" value="PEP_CTERM"/>
    <property type="match status" value="1"/>
</dbReference>
<sequence length="241" mass="25948">MKMKMALLLSTLCVSAYANAALTTYEFNNGDDLSGWTTDRCDPASFAIVGNELQMSIDGAEQGKCGGSFYHTQGMKLDTGMSTYLAIDMFLDSQHGLTDERLGGIWGVAYSPADAISYYPIMESIVSGGVTGIQGWGTSFFPLDSSLVTLDSFNTFAYQISDGFINFLINDNLVFTSTSDNHSYFGEVILNAKNDGNSFNVRYDNLTFGTLAVDVPEPASLAVMGAGLLLLAGATKRKRSK</sequence>
<feature type="domain" description="Ice-binding protein C-terminal" evidence="2">
    <location>
        <begin position="214"/>
        <end position="237"/>
    </location>
</feature>
<reference evidence="3 4" key="1">
    <citation type="submission" date="2021-06" db="EMBL/GenBank/DDBJ databases">
        <title>Rheinheimera indica sp. nov., isolated from deep-sea sediment.</title>
        <authorList>
            <person name="Wang Z."/>
            <person name="Zhang X.-Y."/>
        </authorList>
    </citation>
    <scope>NUCLEOTIDE SEQUENCE [LARGE SCALE GENOMIC DNA]</scope>
    <source>
        <strain evidence="3 4">SM2107</strain>
    </source>
</reference>
<dbReference type="Pfam" id="PF07589">
    <property type="entry name" value="PEP-CTERM"/>
    <property type="match status" value="1"/>
</dbReference>
<dbReference type="Proteomes" id="UP000704611">
    <property type="component" value="Unassembled WGS sequence"/>
</dbReference>